<feature type="region of interest" description="Disordered" evidence="1">
    <location>
        <begin position="286"/>
        <end position="310"/>
    </location>
</feature>
<evidence type="ECO:0000313" key="2">
    <source>
        <dbReference type="EMBL" id="KAG2186600.1"/>
    </source>
</evidence>
<feature type="compositionally biased region" description="Basic residues" evidence="1">
    <location>
        <begin position="287"/>
        <end position="296"/>
    </location>
</feature>
<dbReference type="Proteomes" id="UP000612746">
    <property type="component" value="Unassembled WGS sequence"/>
</dbReference>
<evidence type="ECO:0000313" key="3">
    <source>
        <dbReference type="Proteomes" id="UP000612746"/>
    </source>
</evidence>
<sequence length="327" mass="36613">MPMADSNNYGSGYHDTYPNAPPAYSQSSGSYDNQSSGNYPSNMSSQLNKPNTYPDQQQEYRQPSPQPRMMEQQPQQYSNFANTSRAFISNLPLKQGGLLGALLTGPGQQQRRPLDPPPECFSRAPQYYQQPSPFSPVQIPCAGPRLDAGFPMMYPGYALSSHDVPEEDWIRFIQDIAISARYGTGQNIQTSGIQGGGFGGRRGLVGMMGSQFSTPGGSTRQAASLVDVWNNYYFNQRGVNMTLMHGPFPITGPNSYQGLDSISDDEDNGEESLKDYALGALIDVKERRRQKNMKKQMKQDKKDQRKNPGAFMRTQQPYFLLIEYRQY</sequence>
<protein>
    <submittedName>
        <fullName evidence="2">Uncharacterized protein</fullName>
    </submittedName>
</protein>
<feature type="compositionally biased region" description="Low complexity" evidence="1">
    <location>
        <begin position="61"/>
        <end position="75"/>
    </location>
</feature>
<name>A0A8H7Q786_9FUNG</name>
<organism evidence="2 3">
    <name type="scientific">Umbelopsis vinacea</name>
    <dbReference type="NCBI Taxonomy" id="44442"/>
    <lineage>
        <taxon>Eukaryota</taxon>
        <taxon>Fungi</taxon>
        <taxon>Fungi incertae sedis</taxon>
        <taxon>Mucoromycota</taxon>
        <taxon>Mucoromycotina</taxon>
        <taxon>Umbelopsidomycetes</taxon>
        <taxon>Umbelopsidales</taxon>
        <taxon>Umbelopsidaceae</taxon>
        <taxon>Umbelopsis</taxon>
    </lineage>
</organism>
<feature type="compositionally biased region" description="Low complexity" evidence="1">
    <location>
        <begin position="24"/>
        <end position="38"/>
    </location>
</feature>
<reference evidence="2" key="1">
    <citation type="submission" date="2020-12" db="EMBL/GenBank/DDBJ databases">
        <title>Metabolic potential, ecology and presence of endohyphal bacteria is reflected in genomic diversity of Mucoromycotina.</title>
        <authorList>
            <person name="Muszewska A."/>
            <person name="Okrasinska A."/>
            <person name="Steczkiewicz K."/>
            <person name="Drgas O."/>
            <person name="Orlowska M."/>
            <person name="Perlinska-Lenart U."/>
            <person name="Aleksandrzak-Piekarczyk T."/>
            <person name="Szatraj K."/>
            <person name="Zielenkiewicz U."/>
            <person name="Pilsyk S."/>
            <person name="Malc E."/>
            <person name="Mieczkowski P."/>
            <person name="Kruszewska J.S."/>
            <person name="Biernat P."/>
            <person name="Pawlowska J."/>
        </authorList>
    </citation>
    <scope>NUCLEOTIDE SEQUENCE</scope>
    <source>
        <strain evidence="2">WA0000051536</strain>
    </source>
</reference>
<evidence type="ECO:0000256" key="1">
    <source>
        <dbReference type="SAM" id="MobiDB-lite"/>
    </source>
</evidence>
<dbReference type="OrthoDB" id="5314275at2759"/>
<dbReference type="EMBL" id="JAEPRA010000004">
    <property type="protein sequence ID" value="KAG2186600.1"/>
    <property type="molecule type" value="Genomic_DNA"/>
</dbReference>
<feature type="compositionally biased region" description="Polar residues" evidence="1">
    <location>
        <begin position="39"/>
        <end position="60"/>
    </location>
</feature>
<dbReference type="AlphaFoldDB" id="A0A8H7Q786"/>
<gene>
    <name evidence="2" type="ORF">INT44_002824</name>
</gene>
<proteinExistence type="predicted"/>
<accession>A0A8H7Q786</accession>
<feature type="compositionally biased region" description="Basic and acidic residues" evidence="1">
    <location>
        <begin position="297"/>
        <end position="306"/>
    </location>
</feature>
<feature type="compositionally biased region" description="Polar residues" evidence="1">
    <location>
        <begin position="1"/>
        <end position="10"/>
    </location>
</feature>
<dbReference type="InterPro" id="IPR028018">
    <property type="entry name" value="DUF4646"/>
</dbReference>
<comment type="caution">
    <text evidence="2">The sequence shown here is derived from an EMBL/GenBank/DDBJ whole genome shotgun (WGS) entry which is preliminary data.</text>
</comment>
<feature type="region of interest" description="Disordered" evidence="1">
    <location>
        <begin position="1"/>
        <end position="75"/>
    </location>
</feature>
<dbReference type="Pfam" id="PF15496">
    <property type="entry name" value="DUF4646"/>
    <property type="match status" value="1"/>
</dbReference>
<keyword evidence="3" id="KW-1185">Reference proteome</keyword>